<evidence type="ECO:0000313" key="1">
    <source>
        <dbReference type="EMBL" id="AOO73972.1"/>
    </source>
</evidence>
<evidence type="ECO:0000313" key="2">
    <source>
        <dbReference type="Proteomes" id="UP000094723"/>
    </source>
</evidence>
<organism evidence="1 2">
    <name type="scientific">Ligilactobacillus salivarius</name>
    <dbReference type="NCBI Taxonomy" id="1624"/>
    <lineage>
        <taxon>Bacteria</taxon>
        <taxon>Bacillati</taxon>
        <taxon>Bacillota</taxon>
        <taxon>Bacilli</taxon>
        <taxon>Lactobacillales</taxon>
        <taxon>Lactobacillaceae</taxon>
        <taxon>Ligilactobacillus</taxon>
    </lineage>
</organism>
<dbReference type="InterPro" id="IPR006485">
    <property type="entry name" value="Phage-like_holin"/>
</dbReference>
<proteinExistence type="predicted"/>
<dbReference type="EMBL" id="CP017107">
    <property type="protein sequence ID" value="AOO73972.1"/>
    <property type="molecule type" value="Genomic_DNA"/>
</dbReference>
<dbReference type="RefSeq" id="WP_069469322.1">
    <property type="nucleotide sequence ID" value="NZ_CP017107.1"/>
</dbReference>
<dbReference type="Proteomes" id="UP000094723">
    <property type="component" value="Chromosome"/>
</dbReference>
<reference evidence="1 2" key="1">
    <citation type="submission" date="2016-09" db="EMBL/GenBank/DDBJ databases">
        <title>Complete Genome Sequence of Lactobacillus salivarius Jin.</title>
        <authorList>
            <person name="Jin N."/>
            <person name="Li C."/>
            <person name="Wang M."/>
            <person name="Ren D."/>
            <person name="Di Y."/>
            <person name="Pan R."/>
            <person name="Du S."/>
            <person name="Lu H."/>
            <person name="Li X."/>
            <person name="Tian M."/>
        </authorList>
    </citation>
    <scope>NUCLEOTIDE SEQUENCE [LARGE SCALE GENOMIC DNA]</scope>
    <source>
        <strain evidence="1 2">CICC 23174</strain>
    </source>
</reference>
<dbReference type="Pfam" id="PF04531">
    <property type="entry name" value="Phage_holin_1"/>
    <property type="match status" value="1"/>
</dbReference>
<evidence type="ECO:0008006" key="3">
    <source>
        <dbReference type="Google" id="ProtNLM"/>
    </source>
</evidence>
<protein>
    <recommendedName>
        <fullName evidence="3">Holin</fullName>
    </recommendedName>
</protein>
<sequence>MKKVLFDKDGKLNRKTITSLVLLLIVLIQQLCAIFGFKFTGDVGQIMNLVNTVLTIGGILGLVDGTTVDVDTVNTIEETANKALKIAKTSNDTPKSLAETIDKDGNVK</sequence>
<name>A0A1D7TSM5_9LACO</name>
<accession>A0A1D7TSM5</accession>
<dbReference type="AlphaFoldDB" id="A0A1D7TSM5"/>
<gene>
    <name evidence="1" type="ORF">BHF65_06965</name>
</gene>